<name>A0A0N0RZR2_9EURO</name>
<gene>
    <name evidence="1" type="ORF">ACN38_g1934</name>
</gene>
<dbReference type="EMBL" id="LHQQ01000020">
    <property type="protein sequence ID" value="KOS47145.1"/>
    <property type="molecule type" value="Genomic_DNA"/>
</dbReference>
<comment type="caution">
    <text evidence="1">The sequence shown here is derived from an EMBL/GenBank/DDBJ whole genome shotgun (WGS) entry which is preliminary data.</text>
</comment>
<protein>
    <submittedName>
        <fullName evidence="1">Uncharacterized protein</fullName>
    </submittedName>
</protein>
<keyword evidence="2" id="KW-1185">Reference proteome</keyword>
<sequence length="75" mass="8230">MSIVITIRDALPMTTSILISKMPKGGSGSALDIRNSRPYTPLWNLCSSTISHGYRKAYKCVTSPSKPYPSLEINI</sequence>
<reference evidence="1 2" key="1">
    <citation type="submission" date="2015-08" db="EMBL/GenBank/DDBJ databases">
        <title>Genome sequencing of Penicillium nordicum.</title>
        <authorList>
            <person name="Nguyen H.D."/>
            <person name="Seifert K.A."/>
        </authorList>
    </citation>
    <scope>NUCLEOTIDE SEQUENCE [LARGE SCALE GENOMIC DNA]</scope>
    <source>
        <strain evidence="1 2">DAOMC 185683</strain>
    </source>
</reference>
<evidence type="ECO:0000313" key="1">
    <source>
        <dbReference type="EMBL" id="KOS47145.1"/>
    </source>
</evidence>
<dbReference type="AlphaFoldDB" id="A0A0N0RZR2"/>
<proteinExistence type="predicted"/>
<accession>A0A0N0RZR2</accession>
<organism evidence="1 2">
    <name type="scientific">Penicillium nordicum</name>
    <dbReference type="NCBI Taxonomy" id="229535"/>
    <lineage>
        <taxon>Eukaryota</taxon>
        <taxon>Fungi</taxon>
        <taxon>Dikarya</taxon>
        <taxon>Ascomycota</taxon>
        <taxon>Pezizomycotina</taxon>
        <taxon>Eurotiomycetes</taxon>
        <taxon>Eurotiomycetidae</taxon>
        <taxon>Eurotiales</taxon>
        <taxon>Aspergillaceae</taxon>
        <taxon>Penicillium</taxon>
    </lineage>
</organism>
<dbReference type="Proteomes" id="UP000037696">
    <property type="component" value="Unassembled WGS sequence"/>
</dbReference>
<evidence type="ECO:0000313" key="2">
    <source>
        <dbReference type="Proteomes" id="UP000037696"/>
    </source>
</evidence>